<dbReference type="OrthoDB" id="2420608at2759"/>
<evidence type="ECO:0000313" key="3">
    <source>
        <dbReference type="Proteomes" id="UP000094565"/>
    </source>
</evidence>
<accession>A0A1B2JAL0</accession>
<dbReference type="GO" id="GO:0042393">
    <property type="term" value="F:histone binding"/>
    <property type="evidence" value="ECO:0007669"/>
    <property type="project" value="InterPro"/>
</dbReference>
<dbReference type="InterPro" id="IPR009072">
    <property type="entry name" value="Histone-fold"/>
</dbReference>
<organism evidence="2 3">
    <name type="scientific">Komagataella pastoris</name>
    <name type="common">Yeast</name>
    <name type="synonym">Pichia pastoris</name>
    <dbReference type="NCBI Taxonomy" id="4922"/>
    <lineage>
        <taxon>Eukaryota</taxon>
        <taxon>Fungi</taxon>
        <taxon>Dikarya</taxon>
        <taxon>Ascomycota</taxon>
        <taxon>Saccharomycotina</taxon>
        <taxon>Pichiomycetes</taxon>
        <taxon>Pichiales</taxon>
        <taxon>Pichiaceae</taxon>
        <taxon>Komagataella</taxon>
    </lineage>
</organism>
<feature type="region of interest" description="Disordered" evidence="1">
    <location>
        <begin position="313"/>
        <end position="343"/>
    </location>
</feature>
<dbReference type="EMBL" id="CP014585">
    <property type="protein sequence ID" value="ANZ75041.1"/>
    <property type="molecule type" value="Genomic_DNA"/>
</dbReference>
<feature type="compositionally biased region" description="Polar residues" evidence="1">
    <location>
        <begin position="247"/>
        <end position="265"/>
    </location>
</feature>
<dbReference type="Gene3D" id="1.10.20.10">
    <property type="entry name" value="Histone, subunit A"/>
    <property type="match status" value="1"/>
</dbReference>
<keyword evidence="3" id="KW-1185">Reference proteome</keyword>
<proteinExistence type="predicted"/>
<feature type="region of interest" description="Disordered" evidence="1">
    <location>
        <begin position="59"/>
        <end position="201"/>
    </location>
</feature>
<name>A0A1B2JAL0_PICPA</name>
<sequence length="350" mass="39544">MSSNRTYAELLEKQGERLQKRWRSIIDKYSKVDLDEQGDLIDLHTGEIVEDNGHLESVSSNRHNLWKAEKEDVLNEEDASTEDIEAMEQNSEQDIDEGSSSAESSDETSGESSNESLNESLEDNSNESPENWEDNPEEESSYGGVSKEFSSDDLKAVNNSKEELEDQRNKKTKIKKSRPNLKESLPVFKKSSLDPSSNDVRYDKHDNRLIADENSLSLQDNLILINKSTSTPFSSPLRKSPQMPLISPTTPTRRTLKQPSYFSTPRRTKPDIKNEFLAVSPKTASPTKRRRSSRTRALSSSTNAIYLDLTKETNLGSPWTDNSPTKNPTINTRTDPERDTAIDDEVLIDN</sequence>
<feature type="compositionally biased region" description="Acidic residues" evidence="1">
    <location>
        <begin position="120"/>
        <end position="140"/>
    </location>
</feature>
<evidence type="ECO:0000313" key="2">
    <source>
        <dbReference type="EMBL" id="ANZ75041.1"/>
    </source>
</evidence>
<feature type="compositionally biased region" description="Polar residues" evidence="1">
    <location>
        <begin position="313"/>
        <end position="333"/>
    </location>
</feature>
<dbReference type="Proteomes" id="UP000094565">
    <property type="component" value="Chromosome 2"/>
</dbReference>
<feature type="compositionally biased region" description="Basic residues" evidence="1">
    <location>
        <begin position="170"/>
        <end position="179"/>
    </location>
</feature>
<feature type="compositionally biased region" description="Basic and acidic residues" evidence="1">
    <location>
        <begin position="149"/>
        <end position="169"/>
    </location>
</feature>
<feature type="compositionally biased region" description="Acidic residues" evidence="1">
    <location>
        <begin position="74"/>
        <end position="97"/>
    </location>
</feature>
<dbReference type="GO" id="GO:0005634">
    <property type="term" value="C:nucleus"/>
    <property type="evidence" value="ECO:0007669"/>
    <property type="project" value="InterPro"/>
</dbReference>
<feature type="region of interest" description="Disordered" evidence="1">
    <location>
        <begin position="280"/>
        <end position="299"/>
    </location>
</feature>
<feature type="region of interest" description="Disordered" evidence="1">
    <location>
        <begin position="232"/>
        <end position="268"/>
    </location>
</feature>
<evidence type="ECO:0000256" key="1">
    <source>
        <dbReference type="SAM" id="MobiDB-lite"/>
    </source>
</evidence>
<dbReference type="InterPro" id="IPR018465">
    <property type="entry name" value="Scm3/HJURP"/>
</dbReference>
<dbReference type="GO" id="GO:0046982">
    <property type="term" value="F:protein heterodimerization activity"/>
    <property type="evidence" value="ECO:0007669"/>
    <property type="project" value="InterPro"/>
</dbReference>
<gene>
    <name evidence="2" type="ORF">ATY40_BA7503274</name>
</gene>
<reference evidence="2 3" key="1">
    <citation type="submission" date="2016-02" db="EMBL/GenBank/DDBJ databases">
        <title>Comparative genomic and transcriptomic foundation for Pichia pastoris.</title>
        <authorList>
            <person name="Love K.R."/>
            <person name="Shah K.A."/>
            <person name="Whittaker C.A."/>
            <person name="Wu J."/>
            <person name="Bartlett M.C."/>
            <person name="Ma D."/>
            <person name="Leeson R.L."/>
            <person name="Priest M."/>
            <person name="Young S.K."/>
            <person name="Love J.C."/>
        </authorList>
    </citation>
    <scope>NUCLEOTIDE SEQUENCE [LARGE SCALE GENOMIC DNA]</scope>
    <source>
        <strain evidence="2 3">ATCC 28485</strain>
    </source>
</reference>
<dbReference type="Pfam" id="PF10384">
    <property type="entry name" value="Scm3"/>
    <property type="match status" value="1"/>
</dbReference>
<protein>
    <submittedName>
        <fullName evidence="2">BA75_03274T0</fullName>
    </submittedName>
</protein>
<feature type="compositionally biased region" description="Low complexity" evidence="1">
    <location>
        <begin position="110"/>
        <end position="119"/>
    </location>
</feature>
<dbReference type="AlphaFoldDB" id="A0A1B2JAL0"/>